<keyword evidence="5" id="KW-1185">Reference proteome</keyword>
<dbReference type="Pfam" id="PF13193">
    <property type="entry name" value="AMP-binding_C"/>
    <property type="match status" value="1"/>
</dbReference>
<feature type="domain" description="AMP-binding enzyme C-terminal" evidence="3">
    <location>
        <begin position="355"/>
        <end position="431"/>
    </location>
</feature>
<proteinExistence type="predicted"/>
<evidence type="ECO:0000313" key="5">
    <source>
        <dbReference type="Proteomes" id="UP001422759"/>
    </source>
</evidence>
<evidence type="ECO:0000259" key="3">
    <source>
        <dbReference type="Pfam" id="PF13193"/>
    </source>
</evidence>
<organism evidence="4 5">
    <name type="scientific">Kitasatospora kazusensis</name>
    <dbReference type="NCBI Taxonomy" id="407974"/>
    <lineage>
        <taxon>Bacteria</taxon>
        <taxon>Bacillati</taxon>
        <taxon>Actinomycetota</taxon>
        <taxon>Actinomycetes</taxon>
        <taxon>Kitasatosporales</taxon>
        <taxon>Streptomycetaceae</taxon>
        <taxon>Kitasatospora</taxon>
    </lineage>
</organism>
<dbReference type="Proteomes" id="UP001422759">
    <property type="component" value="Unassembled WGS sequence"/>
</dbReference>
<dbReference type="EMBL" id="BAAANT010000030">
    <property type="protein sequence ID" value="GAA2150876.1"/>
    <property type="molecule type" value="Genomic_DNA"/>
</dbReference>
<dbReference type="InterPro" id="IPR020845">
    <property type="entry name" value="AMP-binding_CS"/>
</dbReference>
<dbReference type="SUPFAM" id="SSF56801">
    <property type="entry name" value="Acetyl-CoA synthetase-like"/>
    <property type="match status" value="1"/>
</dbReference>
<comment type="caution">
    <text evidence="4">The sequence shown here is derived from an EMBL/GenBank/DDBJ whole genome shotgun (WGS) entry which is preliminary data.</text>
</comment>
<dbReference type="Gene3D" id="3.30.300.30">
    <property type="match status" value="1"/>
</dbReference>
<dbReference type="PANTHER" id="PTHR45527">
    <property type="entry name" value="NONRIBOSOMAL PEPTIDE SYNTHETASE"/>
    <property type="match status" value="1"/>
</dbReference>
<sequence>MVAEEALRLGPRPGVVGVSVTHTPRVIVSLLAVLKAGGTYCPIDPVFPAARQRTMLDAAQCRAEPAGESGPAAPGELAGMPTPSGAEPAYLLFTSGSTGEPKPVVTPRRAVSAAVCSLRDLFGLTPVDRVLQFASLNWDTCFEEILPALTTGAAVVFDDEAHSGSFPRFLRMVERERITVLDLPTAFWHELVRHLTESRAELPSCVRLLVIGGEAVGPDRLADWCALDTGRVRLVNTYGCTETTLVTHAVDLHGPRAPHWDLSAGVPIGRPLPHVLERIGGEGELLIGGPAVALGYRGLPTATEARFVTVGSGDGAARYFRTGDRVARSPDGLLVHRGRLDQEVKVRGVRVDPAEVEAQILGHPGVGAVAVAAVTVADRTTLVAYVVPRPHADPGTLAADVLAHLRTRVPGHLVPGRITVVPELAHTASGKVDRAGSHRRHATTARARAKETNDER</sequence>
<evidence type="ECO:0000256" key="1">
    <source>
        <dbReference type="SAM" id="MobiDB-lite"/>
    </source>
</evidence>
<name>A0ABN2ZZJ4_9ACTN</name>
<dbReference type="InterPro" id="IPR025110">
    <property type="entry name" value="AMP-bd_C"/>
</dbReference>
<evidence type="ECO:0000259" key="2">
    <source>
        <dbReference type="Pfam" id="PF00501"/>
    </source>
</evidence>
<dbReference type="InterPro" id="IPR045851">
    <property type="entry name" value="AMP-bd_C_sf"/>
</dbReference>
<reference evidence="4 5" key="1">
    <citation type="journal article" date="2019" name="Int. J. Syst. Evol. Microbiol.">
        <title>The Global Catalogue of Microorganisms (GCM) 10K type strain sequencing project: providing services to taxonomists for standard genome sequencing and annotation.</title>
        <authorList>
            <consortium name="The Broad Institute Genomics Platform"/>
            <consortium name="The Broad Institute Genome Sequencing Center for Infectious Disease"/>
            <person name="Wu L."/>
            <person name="Ma J."/>
        </authorList>
    </citation>
    <scope>NUCLEOTIDE SEQUENCE [LARGE SCALE GENOMIC DNA]</scope>
    <source>
        <strain evidence="4 5">JCM 14560</strain>
    </source>
</reference>
<dbReference type="PANTHER" id="PTHR45527:SF1">
    <property type="entry name" value="FATTY ACID SYNTHASE"/>
    <property type="match status" value="1"/>
</dbReference>
<feature type="domain" description="AMP-dependent synthetase/ligase" evidence="2">
    <location>
        <begin position="81"/>
        <end position="296"/>
    </location>
</feature>
<gene>
    <name evidence="4" type="ORF">GCM10009760_45640</name>
</gene>
<dbReference type="Pfam" id="PF00501">
    <property type="entry name" value="AMP-binding"/>
    <property type="match status" value="1"/>
</dbReference>
<protein>
    <recommendedName>
        <fullName evidence="6">Nonribosomal peptide synthetase protein VioO</fullName>
    </recommendedName>
</protein>
<feature type="region of interest" description="Disordered" evidence="1">
    <location>
        <begin position="429"/>
        <end position="456"/>
    </location>
</feature>
<accession>A0ABN2ZZJ4</accession>
<dbReference type="InterPro" id="IPR000873">
    <property type="entry name" value="AMP-dep_synth/lig_dom"/>
</dbReference>
<evidence type="ECO:0008006" key="6">
    <source>
        <dbReference type="Google" id="ProtNLM"/>
    </source>
</evidence>
<dbReference type="Gene3D" id="3.40.50.12780">
    <property type="entry name" value="N-terminal domain of ligase-like"/>
    <property type="match status" value="1"/>
</dbReference>
<dbReference type="PROSITE" id="PS00455">
    <property type="entry name" value="AMP_BINDING"/>
    <property type="match status" value="1"/>
</dbReference>
<evidence type="ECO:0000313" key="4">
    <source>
        <dbReference type="EMBL" id="GAA2150876.1"/>
    </source>
</evidence>
<dbReference type="InterPro" id="IPR042099">
    <property type="entry name" value="ANL_N_sf"/>
</dbReference>